<dbReference type="AlphaFoldDB" id="A0AAD7I0U4"/>
<dbReference type="PANTHER" id="PTHR42877">
    <property type="entry name" value="L-ORNITHINE N(5)-MONOOXYGENASE-RELATED"/>
    <property type="match status" value="1"/>
</dbReference>
<accession>A0AAD7I0U4</accession>
<dbReference type="Gene3D" id="3.50.50.60">
    <property type="entry name" value="FAD/NAD(P)-binding domain"/>
    <property type="match status" value="3"/>
</dbReference>
<evidence type="ECO:0000256" key="3">
    <source>
        <dbReference type="ARBA" id="ARBA00022827"/>
    </source>
</evidence>
<keyword evidence="5" id="KW-0472">Membrane</keyword>
<dbReference type="PANTHER" id="PTHR42877:SF4">
    <property type="entry name" value="FAD_NAD(P)-BINDING DOMAIN-CONTAINING PROTEIN-RELATED"/>
    <property type="match status" value="1"/>
</dbReference>
<reference evidence="6" key="1">
    <citation type="submission" date="2023-03" db="EMBL/GenBank/DDBJ databases">
        <title>Massive genome expansion in bonnet fungi (Mycena s.s.) driven by repeated elements and novel gene families across ecological guilds.</title>
        <authorList>
            <consortium name="Lawrence Berkeley National Laboratory"/>
            <person name="Harder C.B."/>
            <person name="Miyauchi S."/>
            <person name="Viragh M."/>
            <person name="Kuo A."/>
            <person name="Thoen E."/>
            <person name="Andreopoulos B."/>
            <person name="Lu D."/>
            <person name="Skrede I."/>
            <person name="Drula E."/>
            <person name="Henrissat B."/>
            <person name="Morin E."/>
            <person name="Kohler A."/>
            <person name="Barry K."/>
            <person name="LaButti K."/>
            <person name="Morin E."/>
            <person name="Salamov A."/>
            <person name="Lipzen A."/>
            <person name="Mereny Z."/>
            <person name="Hegedus B."/>
            <person name="Baldrian P."/>
            <person name="Stursova M."/>
            <person name="Weitz H."/>
            <person name="Taylor A."/>
            <person name="Grigoriev I.V."/>
            <person name="Nagy L.G."/>
            <person name="Martin F."/>
            <person name="Kauserud H."/>
        </authorList>
    </citation>
    <scope>NUCLEOTIDE SEQUENCE</scope>
    <source>
        <strain evidence="6">CBHHK182m</strain>
    </source>
</reference>
<dbReference type="InterPro" id="IPR020946">
    <property type="entry name" value="Flavin_mOase-like"/>
</dbReference>
<dbReference type="GO" id="GO:0004499">
    <property type="term" value="F:N,N-dimethylaniline monooxygenase activity"/>
    <property type="evidence" value="ECO:0007669"/>
    <property type="project" value="InterPro"/>
</dbReference>
<dbReference type="GO" id="GO:0050660">
    <property type="term" value="F:flavin adenine dinucleotide binding"/>
    <property type="evidence" value="ECO:0007669"/>
    <property type="project" value="InterPro"/>
</dbReference>
<dbReference type="SUPFAM" id="SSF51905">
    <property type="entry name" value="FAD/NAD(P)-binding domain"/>
    <property type="match status" value="1"/>
</dbReference>
<dbReference type="Pfam" id="PF00743">
    <property type="entry name" value="FMO-like"/>
    <property type="match status" value="1"/>
</dbReference>
<keyword evidence="5" id="KW-0812">Transmembrane</keyword>
<dbReference type="InterPro" id="IPR051209">
    <property type="entry name" value="FAD-bind_Monooxygenase_sf"/>
</dbReference>
<evidence type="ECO:0000256" key="5">
    <source>
        <dbReference type="SAM" id="Phobius"/>
    </source>
</evidence>
<protein>
    <recommendedName>
        <fullName evidence="8">Monooxygenase</fullName>
    </recommendedName>
</protein>
<proteinExistence type="inferred from homology"/>
<gene>
    <name evidence="6" type="ORF">B0H16DRAFT_1328627</name>
</gene>
<sequence length="529" mass="59985">IGGMTMAIELKRMGVSNFTILEKAGEVGGTWRDNIYPGCASDVPIHFYCLSTELRADWTYSHAFQPVIHEYWLQLARKYDLYSHIIFNRKVVSAQWDIGTQKYDIATEDLDGTLIRLTATILVSATGILEIPRFPDIPGISSFRGDYFHSACWNYDISLVGKRVAVIGSGASATQFVPIISEDPTVQVTQFCRSPSWILPPVRTMHSPAQKWFFGHVPLYLRTYRNLLFLWVALTLSSWNIRLTCLLQNEMLYFAIFENQTSKYMIESTPAQYADYLIPSDPNYKLGCKRLLYDTNYLVSLARPNVSLVYDPIESIGEEGILTKDGSQVAADVIIYATGYITDDYPINIRGTGETISEYYRARGGPTAYKGTCIPTFPNFFTLSGPNTTTGHTSVLFAEEVQVQYILQLIKPVLAGDILSMEVTAEASDTYNRDIQRRLSSCVWSNGSCVSWYKTGMNGKIHALFPGYMTLFWWWMRRPNWSHYKVVTVGRWEPRRSIHGAICAALWGWSGMGLAGFAYLGWRRFVRTT</sequence>
<dbReference type="GO" id="GO:0050661">
    <property type="term" value="F:NADP binding"/>
    <property type="evidence" value="ECO:0007669"/>
    <property type="project" value="InterPro"/>
</dbReference>
<comment type="similarity">
    <text evidence="1">Belongs to the FAD-binding monooxygenase family.</text>
</comment>
<evidence type="ECO:0000256" key="1">
    <source>
        <dbReference type="ARBA" id="ARBA00010139"/>
    </source>
</evidence>
<dbReference type="EMBL" id="JARKIB010000143">
    <property type="protein sequence ID" value="KAJ7732652.1"/>
    <property type="molecule type" value="Genomic_DNA"/>
</dbReference>
<evidence type="ECO:0000256" key="2">
    <source>
        <dbReference type="ARBA" id="ARBA00022630"/>
    </source>
</evidence>
<dbReference type="Pfam" id="PF13450">
    <property type="entry name" value="NAD_binding_8"/>
    <property type="match status" value="1"/>
</dbReference>
<keyword evidence="7" id="KW-1185">Reference proteome</keyword>
<keyword evidence="4" id="KW-0560">Oxidoreductase</keyword>
<organism evidence="6 7">
    <name type="scientific">Mycena metata</name>
    <dbReference type="NCBI Taxonomy" id="1033252"/>
    <lineage>
        <taxon>Eukaryota</taxon>
        <taxon>Fungi</taxon>
        <taxon>Dikarya</taxon>
        <taxon>Basidiomycota</taxon>
        <taxon>Agaricomycotina</taxon>
        <taxon>Agaricomycetes</taxon>
        <taxon>Agaricomycetidae</taxon>
        <taxon>Agaricales</taxon>
        <taxon>Marasmiineae</taxon>
        <taxon>Mycenaceae</taxon>
        <taxon>Mycena</taxon>
    </lineage>
</organism>
<keyword evidence="3" id="KW-0274">FAD</keyword>
<comment type="caution">
    <text evidence="6">The sequence shown here is derived from an EMBL/GenBank/DDBJ whole genome shotgun (WGS) entry which is preliminary data.</text>
</comment>
<feature type="non-terminal residue" evidence="6">
    <location>
        <position position="529"/>
    </location>
</feature>
<evidence type="ECO:0000256" key="4">
    <source>
        <dbReference type="ARBA" id="ARBA00023002"/>
    </source>
</evidence>
<name>A0AAD7I0U4_9AGAR</name>
<evidence type="ECO:0008006" key="8">
    <source>
        <dbReference type="Google" id="ProtNLM"/>
    </source>
</evidence>
<evidence type="ECO:0000313" key="6">
    <source>
        <dbReference type="EMBL" id="KAJ7732652.1"/>
    </source>
</evidence>
<keyword evidence="5" id="KW-1133">Transmembrane helix</keyword>
<dbReference type="InterPro" id="IPR036188">
    <property type="entry name" value="FAD/NAD-bd_sf"/>
</dbReference>
<evidence type="ECO:0000313" key="7">
    <source>
        <dbReference type="Proteomes" id="UP001215598"/>
    </source>
</evidence>
<keyword evidence="2" id="KW-0285">Flavoprotein</keyword>
<feature type="transmembrane region" description="Helical" evidence="5">
    <location>
        <begin position="497"/>
        <end position="522"/>
    </location>
</feature>
<dbReference type="Proteomes" id="UP001215598">
    <property type="component" value="Unassembled WGS sequence"/>
</dbReference>